<sequence>MIDTDLQSEKNSLPVEDSKEPTIWYVLRVVSGKERKVKEYLDKDITRNGWNEVVKQLFLPMEKVYKVQNGKKIVREKNFYPGYIMMEVAKGKLSDAIISYISNTTNVMHFLTDGKGSKGNIVSLRRSEVNKMLGNVDEMNDQDVTMSEPFIVGETIKIIEGPFNDFNGVIEEVNDEKKRLKVTVKIFGRSTPVELNYVQVEKLI</sequence>
<evidence type="ECO:0000313" key="10">
    <source>
        <dbReference type="EMBL" id="QES90084.1"/>
    </source>
</evidence>
<dbReference type="Gene3D" id="3.30.70.940">
    <property type="entry name" value="NusG, N-terminal domain"/>
    <property type="match status" value="1"/>
</dbReference>
<dbReference type="InterPro" id="IPR006645">
    <property type="entry name" value="NGN-like_dom"/>
</dbReference>
<keyword evidence="2 5" id="KW-0889">Transcription antitermination</keyword>
<dbReference type="InterPro" id="IPR043425">
    <property type="entry name" value="NusG-like"/>
</dbReference>
<dbReference type="GO" id="GO:0006353">
    <property type="term" value="P:DNA-templated transcription termination"/>
    <property type="evidence" value="ECO:0007669"/>
    <property type="project" value="UniProtKB-UniRule"/>
</dbReference>
<dbReference type="InterPro" id="IPR047050">
    <property type="entry name" value="NGN"/>
</dbReference>
<dbReference type="CDD" id="cd06091">
    <property type="entry name" value="KOW_NusG"/>
    <property type="match status" value="1"/>
</dbReference>
<dbReference type="PROSITE" id="PS01014">
    <property type="entry name" value="NUSG"/>
    <property type="match status" value="1"/>
</dbReference>
<organism evidence="10 11">
    <name type="scientific">Rhizosphaericola mali</name>
    <dbReference type="NCBI Taxonomy" id="2545455"/>
    <lineage>
        <taxon>Bacteria</taxon>
        <taxon>Pseudomonadati</taxon>
        <taxon>Bacteroidota</taxon>
        <taxon>Chitinophagia</taxon>
        <taxon>Chitinophagales</taxon>
        <taxon>Chitinophagaceae</taxon>
        <taxon>Rhizosphaericola</taxon>
    </lineage>
</organism>
<comment type="function">
    <text evidence="5 7">Participates in transcription elongation, termination and antitermination.</text>
</comment>
<reference evidence="10 11" key="1">
    <citation type="submission" date="2019-09" db="EMBL/GenBank/DDBJ databases">
        <title>Complete genome sequence of Arachidicoccus sp. B3-10 isolated from apple orchard soil.</title>
        <authorList>
            <person name="Kim H.S."/>
            <person name="Han K.-I."/>
            <person name="Suh M.K."/>
            <person name="Lee K.C."/>
            <person name="Eom M.K."/>
            <person name="Kim J.-S."/>
            <person name="Kang S.W."/>
            <person name="Sin Y."/>
            <person name="Lee J.-S."/>
        </authorList>
    </citation>
    <scope>NUCLEOTIDE SEQUENCE [LARGE SCALE GENOMIC DNA]</scope>
    <source>
        <strain evidence="10 11">B3-10</strain>
    </source>
</reference>
<dbReference type="HAMAP" id="MF_00948">
    <property type="entry name" value="NusG"/>
    <property type="match status" value="1"/>
</dbReference>
<proteinExistence type="inferred from homology"/>
<evidence type="ECO:0000313" key="11">
    <source>
        <dbReference type="Proteomes" id="UP000292424"/>
    </source>
</evidence>
<dbReference type="PANTHER" id="PTHR30265">
    <property type="entry name" value="RHO-INTERACTING TRANSCRIPTION TERMINATION FACTOR NUSG"/>
    <property type="match status" value="1"/>
</dbReference>
<evidence type="ECO:0000256" key="2">
    <source>
        <dbReference type="ARBA" id="ARBA00022814"/>
    </source>
</evidence>
<evidence type="ECO:0000256" key="5">
    <source>
        <dbReference type="HAMAP-Rule" id="MF_00948"/>
    </source>
</evidence>
<dbReference type="NCBIfam" id="TIGR00922">
    <property type="entry name" value="nusG"/>
    <property type="match status" value="1"/>
</dbReference>
<dbReference type="GO" id="GO:0032784">
    <property type="term" value="P:regulation of DNA-templated transcription elongation"/>
    <property type="evidence" value="ECO:0007669"/>
    <property type="project" value="InterPro"/>
</dbReference>
<dbReference type="PANTHER" id="PTHR30265:SF2">
    <property type="entry name" value="TRANSCRIPTION TERMINATION_ANTITERMINATION PROTEIN NUSG"/>
    <property type="match status" value="1"/>
</dbReference>
<evidence type="ECO:0000256" key="7">
    <source>
        <dbReference type="RuleBase" id="RU000538"/>
    </source>
</evidence>
<protein>
    <recommendedName>
        <fullName evidence="5 6">Transcription termination/antitermination protein NusG</fullName>
    </recommendedName>
</protein>
<dbReference type="Gene3D" id="2.30.30.30">
    <property type="match status" value="1"/>
</dbReference>
<dbReference type="CDD" id="cd09891">
    <property type="entry name" value="NGN_Bact_1"/>
    <property type="match status" value="1"/>
</dbReference>
<keyword evidence="3 5" id="KW-0805">Transcription regulation</keyword>
<dbReference type="InterPro" id="IPR015869">
    <property type="entry name" value="Transcrpt_antiterm_NusG_bac_CS"/>
</dbReference>
<evidence type="ECO:0000256" key="4">
    <source>
        <dbReference type="ARBA" id="ARBA00023163"/>
    </source>
</evidence>
<dbReference type="GO" id="GO:0005829">
    <property type="term" value="C:cytosol"/>
    <property type="evidence" value="ECO:0007669"/>
    <property type="project" value="TreeGrafter"/>
</dbReference>
<dbReference type="PRINTS" id="PR00338">
    <property type="entry name" value="NUSGTNSCPFCT"/>
</dbReference>
<dbReference type="GO" id="GO:0006354">
    <property type="term" value="P:DNA-templated transcription elongation"/>
    <property type="evidence" value="ECO:0007669"/>
    <property type="project" value="UniProtKB-UniRule"/>
</dbReference>
<dbReference type="Pfam" id="PF00467">
    <property type="entry name" value="KOW"/>
    <property type="match status" value="1"/>
</dbReference>
<dbReference type="Proteomes" id="UP000292424">
    <property type="component" value="Chromosome"/>
</dbReference>
<dbReference type="KEGG" id="arac:E0W69_015955"/>
<dbReference type="AlphaFoldDB" id="A0A5P2G2P6"/>
<feature type="domain" description="KOW" evidence="9">
    <location>
        <begin position="149"/>
        <end position="176"/>
    </location>
</feature>
<dbReference type="Pfam" id="PF02357">
    <property type="entry name" value="NusG"/>
    <property type="match status" value="1"/>
</dbReference>
<dbReference type="SMART" id="SM00738">
    <property type="entry name" value="NGN"/>
    <property type="match status" value="1"/>
</dbReference>
<keyword evidence="11" id="KW-1185">Reference proteome</keyword>
<dbReference type="FunFam" id="2.30.30.30:FF:000002">
    <property type="entry name" value="Transcription termination/antitermination factor NusG"/>
    <property type="match status" value="1"/>
</dbReference>
<dbReference type="InterPro" id="IPR036735">
    <property type="entry name" value="NGN_dom_sf"/>
</dbReference>
<feature type="domain" description="NusG-like N-terminal" evidence="8">
    <location>
        <begin position="21"/>
        <end position="136"/>
    </location>
</feature>
<name>A0A5P2G2P6_9BACT</name>
<dbReference type="InterPro" id="IPR014722">
    <property type="entry name" value="Rib_uL2_dom2"/>
</dbReference>
<dbReference type="InterPro" id="IPR008991">
    <property type="entry name" value="Translation_prot_SH3-like_sf"/>
</dbReference>
<dbReference type="SUPFAM" id="SSF82679">
    <property type="entry name" value="N-utilization substance G protein NusG, N-terminal domain"/>
    <property type="match status" value="1"/>
</dbReference>
<dbReference type="OrthoDB" id="9809075at2"/>
<evidence type="ECO:0000259" key="8">
    <source>
        <dbReference type="SMART" id="SM00738"/>
    </source>
</evidence>
<dbReference type="GO" id="GO:0031564">
    <property type="term" value="P:transcription antitermination"/>
    <property type="evidence" value="ECO:0007669"/>
    <property type="project" value="UniProtKB-UniRule"/>
</dbReference>
<gene>
    <name evidence="5 10" type="primary">nusG</name>
    <name evidence="10" type="ORF">E0W69_015955</name>
</gene>
<dbReference type="EMBL" id="CP044016">
    <property type="protein sequence ID" value="QES90084.1"/>
    <property type="molecule type" value="Genomic_DNA"/>
</dbReference>
<keyword evidence="4 5" id="KW-0804">Transcription</keyword>
<dbReference type="SMART" id="SM00739">
    <property type="entry name" value="KOW"/>
    <property type="match status" value="1"/>
</dbReference>
<keyword evidence="1 5" id="KW-0806">Transcription termination</keyword>
<dbReference type="SUPFAM" id="SSF50104">
    <property type="entry name" value="Translation proteins SH3-like domain"/>
    <property type="match status" value="1"/>
</dbReference>
<evidence type="ECO:0000256" key="6">
    <source>
        <dbReference type="NCBIfam" id="TIGR00922"/>
    </source>
</evidence>
<evidence type="ECO:0000256" key="3">
    <source>
        <dbReference type="ARBA" id="ARBA00023015"/>
    </source>
</evidence>
<accession>A0A5P2G2P6</accession>
<dbReference type="InterPro" id="IPR005824">
    <property type="entry name" value="KOW"/>
</dbReference>
<comment type="similarity">
    <text evidence="5 7">Belongs to the NusG family.</text>
</comment>
<dbReference type="InterPro" id="IPR001062">
    <property type="entry name" value="Transcrpt_antiterm_NusG"/>
</dbReference>
<evidence type="ECO:0000256" key="1">
    <source>
        <dbReference type="ARBA" id="ARBA00022472"/>
    </source>
</evidence>
<evidence type="ECO:0000259" key="9">
    <source>
        <dbReference type="SMART" id="SM00739"/>
    </source>
</evidence>
<dbReference type="RefSeq" id="WP_131331040.1">
    <property type="nucleotide sequence ID" value="NZ_CP044016.1"/>
</dbReference>